<dbReference type="AlphaFoldDB" id="A0A5K1I8A9"/>
<name>A0A5K1I8A9_9GAMM</name>
<evidence type="ECO:0000313" key="2">
    <source>
        <dbReference type="EMBL" id="VVZ96140.1"/>
    </source>
</evidence>
<evidence type="ECO:0000313" key="3">
    <source>
        <dbReference type="Proteomes" id="UP000326725"/>
    </source>
</evidence>
<dbReference type="EMBL" id="CABVOU010000038">
    <property type="protein sequence ID" value="VVZ96140.1"/>
    <property type="molecule type" value="Genomic_DNA"/>
</dbReference>
<evidence type="ECO:0000259" key="1">
    <source>
        <dbReference type="Pfam" id="PF17194"/>
    </source>
</evidence>
<dbReference type="InterPro" id="IPR033455">
    <property type="entry name" value="AbiEi_3_N"/>
</dbReference>
<sequence>MSELKRGKINQLERLLPEGLLVDAVWLEAHGYSRSLRSQYVSGGWLDSPVRGVYWRPSGVLRWEQVVISLQVLLGYPVSVGGRTALEMRGYSHYLYQAQQAVHLYTDRKLPSWLSKLTDMPAFIVHNRSRFLPALSGYSDQLSLDPAEASPRLPGALDIDEWGPWSWPLVRSAPERAILELIDELPGSTSFDMVDKFMEGLVTLRPRKMQALLEEAQSVKVKRLFFFFADRHRHQWLDMIERGKIDLGKGKRMIARGGKLNKTYQITVPEDMDAL</sequence>
<protein>
    <recommendedName>
        <fullName evidence="1">Transcriptional regulator AbiEi antitoxin N-terminal domain-containing protein</fullName>
    </recommendedName>
</protein>
<dbReference type="Pfam" id="PF11459">
    <property type="entry name" value="AbiEi_3"/>
    <property type="match status" value="1"/>
</dbReference>
<dbReference type="Pfam" id="PF17194">
    <property type="entry name" value="AbiEi_3_N"/>
    <property type="match status" value="1"/>
</dbReference>
<dbReference type="RefSeq" id="WP_151443962.1">
    <property type="nucleotide sequence ID" value="NZ_CABVOU010000038.1"/>
</dbReference>
<reference evidence="2 3" key="1">
    <citation type="submission" date="2019-09" db="EMBL/GenBank/DDBJ databases">
        <authorList>
            <person name="Criscuolo A."/>
        </authorList>
    </citation>
    <scope>NUCLEOTIDE SEQUENCE [LARGE SCALE GENOMIC DNA]</scope>
    <source>
        <strain evidence="3">3(2)</strain>
    </source>
</reference>
<dbReference type="Proteomes" id="UP000326725">
    <property type="component" value="Unassembled WGS sequence"/>
</dbReference>
<accession>A0A5K1I8A9</accession>
<feature type="domain" description="Transcriptional regulator AbiEi antitoxin N-terminal" evidence="1">
    <location>
        <begin position="7"/>
        <end position="95"/>
    </location>
</feature>
<keyword evidence="3" id="KW-1185">Reference proteome</keyword>
<proteinExistence type="predicted"/>
<organism evidence="2 3">
    <name type="scientific">Halomonas lysinitropha</name>
    <dbReference type="NCBI Taxonomy" id="2607506"/>
    <lineage>
        <taxon>Bacteria</taxon>
        <taxon>Pseudomonadati</taxon>
        <taxon>Pseudomonadota</taxon>
        <taxon>Gammaproteobacteria</taxon>
        <taxon>Oceanospirillales</taxon>
        <taxon>Halomonadaceae</taxon>
        <taxon>Halomonas</taxon>
    </lineage>
</organism>
<gene>
    <name evidence="2" type="ORF">HALO32_02236</name>
</gene>
<dbReference type="InterPro" id="IPR021561">
    <property type="entry name" value="AbiEi_3"/>
</dbReference>